<dbReference type="InterPro" id="IPR045397">
    <property type="entry name" value="TumE-like"/>
</dbReference>
<proteinExistence type="predicted"/>
<dbReference type="AlphaFoldDB" id="A0A2G9Y5V8"/>
<comment type="caution">
    <text evidence="1">The sequence shown here is derived from an EMBL/GenBank/DDBJ whole genome shotgun (WGS) entry which is preliminary data.</text>
</comment>
<dbReference type="Pfam" id="PF20126">
    <property type="entry name" value="TumE"/>
    <property type="match status" value="1"/>
</dbReference>
<name>A0A2G9Y5V8_9BACT</name>
<evidence type="ECO:0000313" key="2">
    <source>
        <dbReference type="Proteomes" id="UP000231025"/>
    </source>
</evidence>
<protein>
    <submittedName>
        <fullName evidence="1">Uncharacterized protein</fullName>
    </submittedName>
</protein>
<gene>
    <name evidence="1" type="ORF">COX47_04255</name>
</gene>
<dbReference type="EMBL" id="PCRE01000059">
    <property type="protein sequence ID" value="PIP14627.1"/>
    <property type="molecule type" value="Genomic_DNA"/>
</dbReference>
<sequence length="127" mass="15351">MEKFAKFARIAEIEFSDLVLSTQDLNHKLRIYLKDKSFIDFFFTTAAKVIRFSLHWERQHLDKTIYRLDNIPDQKWKKVSSFPIHFHDKSYEKVTSAPFKIGKKLDLETIFRDFLKFIRKNFPPLHL</sequence>
<dbReference type="Proteomes" id="UP000231025">
    <property type="component" value="Unassembled WGS sequence"/>
</dbReference>
<accession>A0A2G9Y5V8</accession>
<reference evidence="1 2" key="1">
    <citation type="submission" date="2017-09" db="EMBL/GenBank/DDBJ databases">
        <title>Depth-based differentiation of microbial function through sediment-hosted aquifers and enrichment of novel symbionts in the deep terrestrial subsurface.</title>
        <authorList>
            <person name="Probst A.J."/>
            <person name="Ladd B."/>
            <person name="Jarett J.K."/>
            <person name="Geller-Mcgrath D.E."/>
            <person name="Sieber C.M."/>
            <person name="Emerson J.B."/>
            <person name="Anantharaman K."/>
            <person name="Thomas B.C."/>
            <person name="Malmstrom R."/>
            <person name="Stieglmeier M."/>
            <person name="Klingl A."/>
            <person name="Woyke T."/>
            <person name="Ryan C.M."/>
            <person name="Banfield J.F."/>
        </authorList>
    </citation>
    <scope>NUCLEOTIDE SEQUENCE [LARGE SCALE GENOMIC DNA]</scope>
    <source>
        <strain evidence="1">CG23_combo_of_CG06-09_8_20_14_all_35_49</strain>
    </source>
</reference>
<evidence type="ECO:0000313" key="1">
    <source>
        <dbReference type="EMBL" id="PIP14627.1"/>
    </source>
</evidence>
<organism evidence="1 2">
    <name type="scientific">Candidatus Roizmanbacteria bacterium CG23_combo_of_CG06-09_8_20_14_all_35_49</name>
    <dbReference type="NCBI Taxonomy" id="1974863"/>
    <lineage>
        <taxon>Bacteria</taxon>
        <taxon>Candidatus Roizmaniibacteriota</taxon>
    </lineage>
</organism>